<dbReference type="SUPFAM" id="SSF56672">
    <property type="entry name" value="DNA/RNA polymerases"/>
    <property type="match status" value="1"/>
</dbReference>
<accession>A0A388LZJ3</accession>
<name>A0A388LZJ3_CHABU</name>
<sequence length="307" mass="34856">MNVTFQNFVNKTRLMQGMINFCVIVYMDDILVYSETYHGHAQHIEWTLGTLRNAGEHRAGRESIELLIIQARRTEVEGDLLGFVFGSVQSSHRQLIVWELTVPFVQLVDYLPLDIISKCDESPVSHVLQRRLTPSLHWSTCLEGPGQDGSLPSRSEYLNPRGVSDTLFFQPQTAEEAEMVAEESEVEDESEEETPKEAGSYSEYSEEESGEDEEEEEEDQPEEEEEESEWKTFGTKADRAETREEDPEAARKREEIAVGKQPLEFASGADRPIPDDPTKDPELPKNDDGDPPDETSSALARTRWSRS</sequence>
<dbReference type="EMBL" id="BFEA01000624">
    <property type="protein sequence ID" value="GBG87629.1"/>
    <property type="molecule type" value="Genomic_DNA"/>
</dbReference>
<dbReference type="InterPro" id="IPR043128">
    <property type="entry name" value="Rev_trsase/Diguanyl_cyclase"/>
</dbReference>
<dbReference type="Gene3D" id="3.30.70.270">
    <property type="match status" value="1"/>
</dbReference>
<evidence type="ECO:0000256" key="1">
    <source>
        <dbReference type="SAM" id="MobiDB-lite"/>
    </source>
</evidence>
<comment type="caution">
    <text evidence="2">The sequence shown here is derived from an EMBL/GenBank/DDBJ whole genome shotgun (WGS) entry which is preliminary data.</text>
</comment>
<gene>
    <name evidence="2" type="ORF">CBR_g45781</name>
</gene>
<reference evidence="2 3" key="1">
    <citation type="journal article" date="2018" name="Cell">
        <title>The Chara Genome: Secondary Complexity and Implications for Plant Terrestrialization.</title>
        <authorList>
            <person name="Nishiyama T."/>
            <person name="Sakayama H."/>
            <person name="Vries J.D."/>
            <person name="Buschmann H."/>
            <person name="Saint-Marcoux D."/>
            <person name="Ullrich K.K."/>
            <person name="Haas F.B."/>
            <person name="Vanderstraeten L."/>
            <person name="Becker D."/>
            <person name="Lang D."/>
            <person name="Vosolsobe S."/>
            <person name="Rombauts S."/>
            <person name="Wilhelmsson P.K.I."/>
            <person name="Janitza P."/>
            <person name="Kern R."/>
            <person name="Heyl A."/>
            <person name="Rumpler F."/>
            <person name="Villalobos L.I.A.C."/>
            <person name="Clay J.M."/>
            <person name="Skokan R."/>
            <person name="Toyoda A."/>
            <person name="Suzuki Y."/>
            <person name="Kagoshima H."/>
            <person name="Schijlen E."/>
            <person name="Tajeshwar N."/>
            <person name="Catarino B."/>
            <person name="Hetherington A.J."/>
            <person name="Saltykova A."/>
            <person name="Bonnot C."/>
            <person name="Breuninger H."/>
            <person name="Symeonidi A."/>
            <person name="Radhakrishnan G.V."/>
            <person name="Van Nieuwerburgh F."/>
            <person name="Deforce D."/>
            <person name="Chang C."/>
            <person name="Karol K.G."/>
            <person name="Hedrich R."/>
            <person name="Ulvskov P."/>
            <person name="Glockner G."/>
            <person name="Delwiche C.F."/>
            <person name="Petrasek J."/>
            <person name="Van de Peer Y."/>
            <person name="Friml J."/>
            <person name="Beilby M."/>
            <person name="Dolan L."/>
            <person name="Kohara Y."/>
            <person name="Sugano S."/>
            <person name="Fujiyama A."/>
            <person name="Delaux P.-M."/>
            <person name="Quint M."/>
            <person name="TheiBen G."/>
            <person name="Hagemann M."/>
            <person name="Harholt J."/>
            <person name="Dunand C."/>
            <person name="Zachgo S."/>
            <person name="Langdale J."/>
            <person name="Maumus F."/>
            <person name="Straeten D.V.D."/>
            <person name="Gould S.B."/>
            <person name="Rensing S.A."/>
        </authorList>
    </citation>
    <scope>NUCLEOTIDE SEQUENCE [LARGE SCALE GENOMIC DNA]</scope>
    <source>
        <strain evidence="2 3">S276</strain>
    </source>
</reference>
<feature type="compositionally biased region" description="Acidic residues" evidence="1">
    <location>
        <begin position="204"/>
        <end position="228"/>
    </location>
</feature>
<feature type="compositionally biased region" description="Acidic residues" evidence="1">
    <location>
        <begin position="175"/>
        <end position="194"/>
    </location>
</feature>
<feature type="compositionally biased region" description="Basic and acidic residues" evidence="1">
    <location>
        <begin position="272"/>
        <end position="288"/>
    </location>
</feature>
<evidence type="ECO:0008006" key="4">
    <source>
        <dbReference type="Google" id="ProtNLM"/>
    </source>
</evidence>
<protein>
    <recommendedName>
        <fullName evidence="4">Reverse transcriptase domain-containing protein</fullName>
    </recommendedName>
</protein>
<dbReference type="Gramene" id="GBG87629">
    <property type="protein sequence ID" value="GBG87629"/>
    <property type="gene ID" value="CBR_g45781"/>
</dbReference>
<dbReference type="AlphaFoldDB" id="A0A388LZJ3"/>
<feature type="region of interest" description="Disordered" evidence="1">
    <location>
        <begin position="175"/>
        <end position="307"/>
    </location>
</feature>
<evidence type="ECO:0000313" key="2">
    <source>
        <dbReference type="EMBL" id="GBG87629.1"/>
    </source>
</evidence>
<dbReference type="Proteomes" id="UP000265515">
    <property type="component" value="Unassembled WGS sequence"/>
</dbReference>
<feature type="compositionally biased region" description="Basic and acidic residues" evidence="1">
    <location>
        <begin position="236"/>
        <end position="257"/>
    </location>
</feature>
<proteinExistence type="predicted"/>
<keyword evidence="3" id="KW-1185">Reference proteome</keyword>
<dbReference type="OrthoDB" id="1430630at2759"/>
<dbReference type="InterPro" id="IPR043502">
    <property type="entry name" value="DNA/RNA_pol_sf"/>
</dbReference>
<organism evidence="2 3">
    <name type="scientific">Chara braunii</name>
    <name type="common">Braun's stonewort</name>
    <dbReference type="NCBI Taxonomy" id="69332"/>
    <lineage>
        <taxon>Eukaryota</taxon>
        <taxon>Viridiplantae</taxon>
        <taxon>Streptophyta</taxon>
        <taxon>Charophyceae</taxon>
        <taxon>Charales</taxon>
        <taxon>Characeae</taxon>
        <taxon>Chara</taxon>
    </lineage>
</organism>
<evidence type="ECO:0000313" key="3">
    <source>
        <dbReference type="Proteomes" id="UP000265515"/>
    </source>
</evidence>